<dbReference type="FunCoup" id="A0A2G5E439">
    <property type="interactions" value="1676"/>
</dbReference>
<dbReference type="EMBL" id="KZ305029">
    <property type="protein sequence ID" value="PIA50548.1"/>
    <property type="molecule type" value="Genomic_DNA"/>
</dbReference>
<evidence type="ECO:0000256" key="4">
    <source>
        <dbReference type="ARBA" id="ARBA00023125"/>
    </source>
</evidence>
<comment type="subcellular location">
    <subcellularLocation>
        <location evidence="1">Nucleus</location>
    </subcellularLocation>
</comment>
<dbReference type="Proteomes" id="UP000230069">
    <property type="component" value="Unassembled WGS sequence"/>
</dbReference>
<evidence type="ECO:0000256" key="7">
    <source>
        <dbReference type="SAM" id="MobiDB-lite"/>
    </source>
</evidence>
<dbReference type="Pfam" id="PF12251">
    <property type="entry name" value="SNAPC3"/>
    <property type="match status" value="1"/>
</dbReference>
<dbReference type="InterPro" id="IPR022042">
    <property type="entry name" value="snRNA-activating_su3"/>
</dbReference>
<feature type="compositionally biased region" description="Low complexity" evidence="7">
    <location>
        <begin position="1"/>
        <end position="13"/>
    </location>
</feature>
<keyword evidence="6" id="KW-0539">Nucleus</keyword>
<organism evidence="8 9">
    <name type="scientific">Aquilegia coerulea</name>
    <name type="common">Rocky mountain columbine</name>
    <dbReference type="NCBI Taxonomy" id="218851"/>
    <lineage>
        <taxon>Eukaryota</taxon>
        <taxon>Viridiplantae</taxon>
        <taxon>Streptophyta</taxon>
        <taxon>Embryophyta</taxon>
        <taxon>Tracheophyta</taxon>
        <taxon>Spermatophyta</taxon>
        <taxon>Magnoliopsida</taxon>
        <taxon>Ranunculales</taxon>
        <taxon>Ranunculaceae</taxon>
        <taxon>Thalictroideae</taxon>
        <taxon>Aquilegia</taxon>
    </lineage>
</organism>
<dbReference type="OrthoDB" id="46583at2759"/>
<comment type="similarity">
    <text evidence="2">Belongs to the SNAPC3/SRD2 family.</text>
</comment>
<proteinExistence type="inferred from homology"/>
<name>A0A2G5E439_AQUCA</name>
<evidence type="ECO:0000256" key="6">
    <source>
        <dbReference type="ARBA" id="ARBA00023242"/>
    </source>
</evidence>
<accession>A0A2G5E439</accession>
<evidence type="ECO:0000256" key="1">
    <source>
        <dbReference type="ARBA" id="ARBA00004123"/>
    </source>
</evidence>
<dbReference type="GO" id="GO:0001046">
    <property type="term" value="F:core promoter sequence-specific DNA binding"/>
    <property type="evidence" value="ECO:0007669"/>
    <property type="project" value="TreeGrafter"/>
</dbReference>
<dbReference type="STRING" id="218851.A0A2G5E439"/>
<dbReference type="GO" id="GO:0000978">
    <property type="term" value="F:RNA polymerase II cis-regulatory region sequence-specific DNA binding"/>
    <property type="evidence" value="ECO:0007669"/>
    <property type="project" value="TreeGrafter"/>
</dbReference>
<feature type="region of interest" description="Disordered" evidence="7">
    <location>
        <begin position="1"/>
        <end position="20"/>
    </location>
</feature>
<dbReference type="PANTHER" id="PTHR13421">
    <property type="entry name" value="SNRNA-ACTIVATING PROTEIN COMPLEX SUBUNIT 3"/>
    <property type="match status" value="1"/>
</dbReference>
<dbReference type="PANTHER" id="PTHR13421:SF16">
    <property type="entry name" value="SNRNA-ACTIVATING PROTEIN COMPLEX SUBUNIT 3"/>
    <property type="match status" value="1"/>
</dbReference>
<dbReference type="GO" id="GO:0005634">
    <property type="term" value="C:nucleus"/>
    <property type="evidence" value="ECO:0007669"/>
    <property type="project" value="UniProtKB-SubCell"/>
</dbReference>
<dbReference type="AlphaFoldDB" id="A0A2G5E439"/>
<reference evidence="8 9" key="1">
    <citation type="submission" date="2017-09" db="EMBL/GenBank/DDBJ databases">
        <title>WGS assembly of Aquilegia coerulea Goldsmith.</title>
        <authorList>
            <person name="Hodges S."/>
            <person name="Kramer E."/>
            <person name="Nordborg M."/>
            <person name="Tomkins J."/>
            <person name="Borevitz J."/>
            <person name="Derieg N."/>
            <person name="Yan J."/>
            <person name="Mihaltcheva S."/>
            <person name="Hayes R.D."/>
            <person name="Rokhsar D."/>
        </authorList>
    </citation>
    <scope>NUCLEOTIDE SEQUENCE [LARGE SCALE GENOMIC DNA]</scope>
    <source>
        <strain evidence="9">cv. Goldsmith</strain>
    </source>
</reference>
<gene>
    <name evidence="8" type="ORF">AQUCO_01200017v1</name>
</gene>
<evidence type="ECO:0000256" key="3">
    <source>
        <dbReference type="ARBA" id="ARBA00023015"/>
    </source>
</evidence>
<dbReference type="InParanoid" id="A0A2G5E439"/>
<dbReference type="GO" id="GO:0019185">
    <property type="term" value="C:snRNA-activating protein complex"/>
    <property type="evidence" value="ECO:0007669"/>
    <property type="project" value="TreeGrafter"/>
</dbReference>
<protein>
    <recommendedName>
        <fullName evidence="10">snRNA-activating protein complex subunit</fullName>
    </recommendedName>
</protein>
<evidence type="ECO:0000313" key="9">
    <source>
        <dbReference type="Proteomes" id="UP000230069"/>
    </source>
</evidence>
<evidence type="ECO:0000256" key="2">
    <source>
        <dbReference type="ARBA" id="ARBA00010410"/>
    </source>
</evidence>
<keyword evidence="9" id="KW-1185">Reference proteome</keyword>
<keyword evidence="4" id="KW-0238">DNA-binding</keyword>
<sequence>MVDSSSSSSTSTTIEHHQLPRGGPIYLEDLISPLTKVHDFESSILQELQLLNSDLILQDSNQEVEDLCIDELKVFSEEELVDKALKESFNNNDDDNGTYQLQLESNNSLVDKKELKRLKKGKKRGRTFDRDTRAGELENSKYIEKIEKIAEIKRKQDEDKIAARLHSFNGECNGLVLASSGNENIGKMASLRFTTSSGKVKIVGTNVGEYVGVLYPEVVLCIEIYNMSKSWVKNQELLVLGSQMLSELKDCICCLTDQLMRKAGKYNPSGYFLIEDVFCNDKRDPSAIDYSEPILDWVRNSKVEAREKWESVLSGELQQKQKALFGQTTTPNLPQFKTVEMHKIRFCDLWFRLGAGYLYCHQGDCKHMIVIRDMRLIHPEDVQNRAAYPLLTFQHKIRYPKCSACKIYRATKVTVDDKWSQENPCYFCDNCYQIFHYKEDESLLYDEFTVYDYHHE</sequence>
<evidence type="ECO:0008006" key="10">
    <source>
        <dbReference type="Google" id="ProtNLM"/>
    </source>
</evidence>
<evidence type="ECO:0000313" key="8">
    <source>
        <dbReference type="EMBL" id="PIA50548.1"/>
    </source>
</evidence>
<evidence type="ECO:0000256" key="5">
    <source>
        <dbReference type="ARBA" id="ARBA00023163"/>
    </source>
</evidence>
<dbReference type="GO" id="GO:0001006">
    <property type="term" value="F:RNA polymerase III type 3 promoter sequence-specific DNA binding"/>
    <property type="evidence" value="ECO:0007669"/>
    <property type="project" value="TreeGrafter"/>
</dbReference>
<keyword evidence="5" id="KW-0804">Transcription</keyword>
<dbReference type="GO" id="GO:0003681">
    <property type="term" value="F:bent DNA binding"/>
    <property type="evidence" value="ECO:0007669"/>
    <property type="project" value="TreeGrafter"/>
</dbReference>
<dbReference type="GO" id="GO:0042795">
    <property type="term" value="P:snRNA transcription by RNA polymerase II"/>
    <property type="evidence" value="ECO:0007669"/>
    <property type="project" value="TreeGrafter"/>
</dbReference>
<keyword evidence="3" id="KW-0805">Transcription regulation</keyword>
<dbReference type="GO" id="GO:0042796">
    <property type="term" value="P:snRNA transcription by RNA polymerase III"/>
    <property type="evidence" value="ECO:0007669"/>
    <property type="project" value="TreeGrafter"/>
</dbReference>